<feature type="region of interest" description="Disordered" evidence="1">
    <location>
        <begin position="1"/>
        <end position="42"/>
    </location>
</feature>
<dbReference type="Pfam" id="PF09533">
    <property type="entry name" value="DUF2380"/>
    <property type="match status" value="1"/>
</dbReference>
<evidence type="ECO:0000313" key="2">
    <source>
        <dbReference type="EMBL" id="ACQ80902.1"/>
    </source>
</evidence>
<dbReference type="HOGENOM" id="CLU_111046_0_0_11"/>
<dbReference type="RefSeq" id="WP_015883142.1">
    <property type="nucleotide sequence ID" value="NC_012669.1"/>
</dbReference>
<name>C5BXL9_BEUC1</name>
<dbReference type="eggNOG" id="ENOG502ZR2Z">
    <property type="taxonomic scope" value="Bacteria"/>
</dbReference>
<dbReference type="AlphaFoldDB" id="C5BXL9"/>
<dbReference type="KEGG" id="bcv:Bcav_2657"/>
<organism evidence="2 3">
    <name type="scientific">Beutenbergia cavernae (strain ATCC BAA-8 / DSM 12333 / CCUG 43141 / JCM 11478 / NBRC 16432 / NCIMB 13614 / HKI 0122)</name>
    <dbReference type="NCBI Taxonomy" id="471853"/>
    <lineage>
        <taxon>Bacteria</taxon>
        <taxon>Bacillati</taxon>
        <taxon>Actinomycetota</taxon>
        <taxon>Actinomycetes</taxon>
        <taxon>Micrococcales</taxon>
        <taxon>Beutenbergiaceae</taxon>
        <taxon>Beutenbergia</taxon>
    </lineage>
</organism>
<keyword evidence="3" id="KW-1185">Reference proteome</keyword>
<protein>
    <submittedName>
        <fullName evidence="2">Uncharacterized protein</fullName>
    </submittedName>
</protein>
<dbReference type="InterPro" id="IPR011755">
    <property type="entry name" value="CHP02269_MYXXA"/>
</dbReference>
<sequence>MRTAADQAARRHSWQTAPPMPPSAASSDPDLTPWEQAHLGSGTLTPCRDTRYGLVYLYQSSGYWRLHDRHGNQVDGGERPLEEPFLDPIDFWDLPYGVGKALAKRAIRSLATDVSTASLRAFIKDTRGGIRIPPVRPRPSRIPVEAWATVEHHIYPQADEFAHHWSRVGIDPHAHVVRIPENIHHQLHSGGRFPDANDIARQVGPGGLWNENWRAFFKKYPQATLEQIQAERTRLIRGFQLPVKQHYYRSAPR</sequence>
<proteinExistence type="predicted"/>
<dbReference type="Proteomes" id="UP000007962">
    <property type="component" value="Chromosome"/>
</dbReference>
<reference evidence="2 3" key="1">
    <citation type="journal article" date="2009" name="Stand. Genomic Sci.">
        <title>Complete genome sequence of Beutenbergia cavernae type strain (HKI 0122).</title>
        <authorList>
            <person name="Land M."/>
            <person name="Pukall R."/>
            <person name="Abt B."/>
            <person name="Goker M."/>
            <person name="Rohde M."/>
            <person name="Glavina Del Rio T."/>
            <person name="Tice H."/>
            <person name="Copeland A."/>
            <person name="Cheng J.F."/>
            <person name="Lucas S."/>
            <person name="Chen F."/>
            <person name="Nolan M."/>
            <person name="Bruce D."/>
            <person name="Goodwin L."/>
            <person name="Pitluck S."/>
            <person name="Ivanova N."/>
            <person name="Mavromatis K."/>
            <person name="Ovchinnikova G."/>
            <person name="Pati A."/>
            <person name="Chen A."/>
            <person name="Palaniappan K."/>
            <person name="Hauser L."/>
            <person name="Chang Y.J."/>
            <person name="Jefferies C.C."/>
            <person name="Saunders E."/>
            <person name="Brettin T."/>
            <person name="Detter J.C."/>
            <person name="Han C."/>
            <person name="Chain P."/>
            <person name="Bristow J."/>
            <person name="Eisen J.A."/>
            <person name="Markowitz V."/>
            <person name="Hugenholtz P."/>
            <person name="Kyrpides N.C."/>
            <person name="Klenk H.P."/>
            <person name="Lapidus A."/>
        </authorList>
    </citation>
    <scope>NUCLEOTIDE SEQUENCE [LARGE SCALE GENOMIC DNA]</scope>
    <source>
        <strain evidence="3">ATCC BAA-8 / DSM 12333 / NBRC 16432</strain>
    </source>
</reference>
<dbReference type="EMBL" id="CP001618">
    <property type="protein sequence ID" value="ACQ80902.1"/>
    <property type="molecule type" value="Genomic_DNA"/>
</dbReference>
<evidence type="ECO:0000256" key="1">
    <source>
        <dbReference type="SAM" id="MobiDB-lite"/>
    </source>
</evidence>
<evidence type="ECO:0000313" key="3">
    <source>
        <dbReference type="Proteomes" id="UP000007962"/>
    </source>
</evidence>
<accession>C5BXL9</accession>
<gene>
    <name evidence="2" type="ordered locus">Bcav_2657</name>
</gene>